<keyword evidence="5" id="KW-0862">Zinc</keyword>
<dbReference type="SUPFAM" id="SSF57667">
    <property type="entry name" value="beta-beta-alpha zinc fingers"/>
    <property type="match status" value="1"/>
</dbReference>
<dbReference type="PROSITE" id="PS00028">
    <property type="entry name" value="ZINC_FINGER_C2H2_1"/>
    <property type="match status" value="2"/>
</dbReference>
<dbReference type="GO" id="GO:0000981">
    <property type="term" value="F:DNA-binding transcription factor activity, RNA polymerase II-specific"/>
    <property type="evidence" value="ECO:0007669"/>
    <property type="project" value="TreeGrafter"/>
</dbReference>
<keyword evidence="4 7" id="KW-0863">Zinc-finger</keyword>
<dbReference type="PANTHER" id="PTHR14196">
    <property type="entry name" value="ODD-SKIPPED - RELATED"/>
    <property type="match status" value="1"/>
</dbReference>
<keyword evidence="3" id="KW-0677">Repeat</keyword>
<evidence type="ECO:0000259" key="8">
    <source>
        <dbReference type="PROSITE" id="PS50157"/>
    </source>
</evidence>
<dbReference type="FunFam" id="3.30.160.60:FF:000512">
    <property type="entry name" value="zinc finger protein 197 isoform X1"/>
    <property type="match status" value="1"/>
</dbReference>
<dbReference type="Gene3D" id="3.30.160.60">
    <property type="entry name" value="Classic Zinc Finger"/>
    <property type="match status" value="2"/>
</dbReference>
<evidence type="ECO:0000256" key="4">
    <source>
        <dbReference type="ARBA" id="ARBA00022771"/>
    </source>
</evidence>
<proteinExistence type="predicted"/>
<dbReference type="Proteomes" id="UP000261380">
    <property type="component" value="Unplaced"/>
</dbReference>
<evidence type="ECO:0000256" key="6">
    <source>
        <dbReference type="ARBA" id="ARBA00023242"/>
    </source>
</evidence>
<accession>A0A3B5MEU7</accession>
<dbReference type="SMART" id="SM00355">
    <property type="entry name" value="ZnF_C2H2"/>
    <property type="match status" value="2"/>
</dbReference>
<name>A0A3B5MEU7_9TELE</name>
<dbReference type="GO" id="GO:0000977">
    <property type="term" value="F:RNA polymerase II transcription regulatory region sequence-specific DNA binding"/>
    <property type="evidence" value="ECO:0007669"/>
    <property type="project" value="TreeGrafter"/>
</dbReference>
<dbReference type="AlphaFoldDB" id="A0A3B5MEU7"/>
<dbReference type="GO" id="GO:0008270">
    <property type="term" value="F:zinc ion binding"/>
    <property type="evidence" value="ECO:0007669"/>
    <property type="project" value="UniProtKB-KW"/>
</dbReference>
<dbReference type="GO" id="GO:0005634">
    <property type="term" value="C:nucleus"/>
    <property type="evidence" value="ECO:0007669"/>
    <property type="project" value="UniProtKB-SubCell"/>
</dbReference>
<keyword evidence="2" id="KW-0479">Metal-binding</keyword>
<dbReference type="PROSITE" id="PS50157">
    <property type="entry name" value="ZINC_FINGER_C2H2_2"/>
    <property type="match status" value="2"/>
</dbReference>
<evidence type="ECO:0000313" key="10">
    <source>
        <dbReference type="Proteomes" id="UP000261380"/>
    </source>
</evidence>
<evidence type="ECO:0000256" key="2">
    <source>
        <dbReference type="ARBA" id="ARBA00022723"/>
    </source>
</evidence>
<evidence type="ECO:0000256" key="7">
    <source>
        <dbReference type="PROSITE-ProRule" id="PRU00042"/>
    </source>
</evidence>
<dbReference type="InterPro" id="IPR036236">
    <property type="entry name" value="Znf_C2H2_sf"/>
</dbReference>
<sequence length="57" mass="6566">MDNRPFSCETCDKRFSRIDHLKAHKNIHTGERPFSCDTCGKGFSHIGNLSIHKKIHI</sequence>
<dbReference type="FunFam" id="3.30.160.60:FF:000624">
    <property type="entry name" value="zinc finger protein 697"/>
    <property type="match status" value="1"/>
</dbReference>
<dbReference type="PANTHER" id="PTHR14196:SF12">
    <property type="entry name" value="ZINC FINGER PROTEIN 208-LIKE"/>
    <property type="match status" value="1"/>
</dbReference>
<evidence type="ECO:0000313" key="9">
    <source>
        <dbReference type="Ensembl" id="ENSXCOP00000022207.1"/>
    </source>
</evidence>
<keyword evidence="6" id="KW-0539">Nucleus</keyword>
<feature type="domain" description="C2H2-type" evidence="8">
    <location>
        <begin position="6"/>
        <end position="33"/>
    </location>
</feature>
<protein>
    <recommendedName>
        <fullName evidence="8">C2H2-type domain-containing protein</fullName>
    </recommendedName>
</protein>
<reference evidence="9" key="2">
    <citation type="submission" date="2025-09" db="UniProtKB">
        <authorList>
            <consortium name="Ensembl"/>
        </authorList>
    </citation>
    <scope>IDENTIFICATION</scope>
</reference>
<dbReference type="STRING" id="32473.ENSXCOP00000022207"/>
<feature type="domain" description="C2H2-type" evidence="8">
    <location>
        <begin position="34"/>
        <end position="57"/>
    </location>
</feature>
<comment type="subcellular location">
    <subcellularLocation>
        <location evidence="1">Nucleus</location>
    </subcellularLocation>
</comment>
<dbReference type="InterPro" id="IPR013087">
    <property type="entry name" value="Znf_C2H2_type"/>
</dbReference>
<keyword evidence="10" id="KW-1185">Reference proteome</keyword>
<dbReference type="GeneTree" id="ENSGT01150000286936"/>
<dbReference type="Ensembl" id="ENSXCOT00000022476.1">
    <property type="protein sequence ID" value="ENSXCOP00000022207.1"/>
    <property type="gene ID" value="ENSXCOG00000016589.1"/>
</dbReference>
<evidence type="ECO:0000256" key="3">
    <source>
        <dbReference type="ARBA" id="ARBA00022737"/>
    </source>
</evidence>
<evidence type="ECO:0000256" key="5">
    <source>
        <dbReference type="ARBA" id="ARBA00022833"/>
    </source>
</evidence>
<reference evidence="9" key="1">
    <citation type="submission" date="2025-08" db="UniProtKB">
        <authorList>
            <consortium name="Ensembl"/>
        </authorList>
    </citation>
    <scope>IDENTIFICATION</scope>
</reference>
<dbReference type="InterPro" id="IPR050717">
    <property type="entry name" value="C2H2-ZF_Transcription_Reg"/>
</dbReference>
<dbReference type="Pfam" id="PF00096">
    <property type="entry name" value="zf-C2H2"/>
    <property type="match status" value="2"/>
</dbReference>
<organism evidence="9 10">
    <name type="scientific">Xiphophorus couchianus</name>
    <name type="common">Monterrey platyfish</name>
    <dbReference type="NCBI Taxonomy" id="32473"/>
    <lineage>
        <taxon>Eukaryota</taxon>
        <taxon>Metazoa</taxon>
        <taxon>Chordata</taxon>
        <taxon>Craniata</taxon>
        <taxon>Vertebrata</taxon>
        <taxon>Euteleostomi</taxon>
        <taxon>Actinopterygii</taxon>
        <taxon>Neopterygii</taxon>
        <taxon>Teleostei</taxon>
        <taxon>Neoteleostei</taxon>
        <taxon>Acanthomorphata</taxon>
        <taxon>Ovalentaria</taxon>
        <taxon>Atherinomorphae</taxon>
        <taxon>Cyprinodontiformes</taxon>
        <taxon>Poeciliidae</taxon>
        <taxon>Poeciliinae</taxon>
        <taxon>Xiphophorus</taxon>
    </lineage>
</organism>
<evidence type="ECO:0000256" key="1">
    <source>
        <dbReference type="ARBA" id="ARBA00004123"/>
    </source>
</evidence>